<reference evidence="2 3" key="1">
    <citation type="journal article" date="2011" name="Nature">
        <title>A high-resolution map of human evolutionary constraint using 29 mammals.</title>
        <authorList>
            <person name="Lindblad-Toh K."/>
            <person name="Garber M."/>
            <person name="Zuk O."/>
            <person name="Lin M.F."/>
            <person name="Parker B.J."/>
            <person name="Washietl S."/>
            <person name="Kheradpour P."/>
            <person name="Ernst J."/>
            <person name="Jordan G."/>
            <person name="Mauceli E."/>
            <person name="Ward L.D."/>
            <person name="Lowe C.B."/>
            <person name="Holloway A.K."/>
            <person name="Clamp M."/>
            <person name="Gnerre S."/>
            <person name="Alfoldi J."/>
            <person name="Beal K."/>
            <person name="Chang J."/>
            <person name="Clawson H."/>
            <person name="Cuff J."/>
            <person name="Di Palma F."/>
            <person name="Fitzgerald S."/>
            <person name="Flicek P."/>
            <person name="Guttman M."/>
            <person name="Hubisz M.J."/>
            <person name="Jaffe D.B."/>
            <person name="Jungreis I."/>
            <person name="Kent W.J."/>
            <person name="Kostka D."/>
            <person name="Lara M."/>
            <person name="Martins A.L."/>
            <person name="Massingham T."/>
            <person name="Moltke I."/>
            <person name="Raney B.J."/>
            <person name="Rasmussen M.D."/>
            <person name="Robinson J."/>
            <person name="Stark A."/>
            <person name="Vilella A.J."/>
            <person name="Wen J."/>
            <person name="Xie X."/>
            <person name="Zody M.C."/>
            <person name="Baldwin J."/>
            <person name="Bloom T."/>
            <person name="Chin C.W."/>
            <person name="Heiman D."/>
            <person name="Nicol R."/>
            <person name="Nusbaum C."/>
            <person name="Young S."/>
            <person name="Wilkinson J."/>
            <person name="Worley K.C."/>
            <person name="Kovar C.L."/>
            <person name="Muzny D.M."/>
            <person name="Gibbs R.A."/>
            <person name="Cree A."/>
            <person name="Dihn H.H."/>
            <person name="Fowler G."/>
            <person name="Jhangiani S."/>
            <person name="Joshi V."/>
            <person name="Lee S."/>
            <person name="Lewis L.R."/>
            <person name="Nazareth L.V."/>
            <person name="Okwuonu G."/>
            <person name="Santibanez J."/>
            <person name="Warren W.C."/>
            <person name="Mardis E.R."/>
            <person name="Weinstock G.M."/>
            <person name="Wilson R.K."/>
            <person name="Delehaunty K."/>
            <person name="Dooling D."/>
            <person name="Fronik C."/>
            <person name="Fulton L."/>
            <person name="Fulton B."/>
            <person name="Graves T."/>
            <person name="Minx P."/>
            <person name="Sodergren E."/>
            <person name="Birney E."/>
            <person name="Margulies E.H."/>
            <person name="Herrero J."/>
            <person name="Green E.D."/>
            <person name="Haussler D."/>
            <person name="Siepel A."/>
            <person name="Goldman N."/>
            <person name="Pollard K.S."/>
            <person name="Pedersen J.S."/>
            <person name="Lander E.S."/>
            <person name="Kellis M."/>
        </authorList>
    </citation>
    <scope>NUCLEOTIDE SEQUENCE [LARGE SCALE GENOMIC DNA]</scope>
    <source>
        <strain evidence="2 3">Thorbecke inbred</strain>
    </source>
</reference>
<evidence type="ECO:0000256" key="1">
    <source>
        <dbReference type="SAM" id="MobiDB-lite"/>
    </source>
</evidence>
<keyword evidence="3" id="KW-1185">Reference proteome</keyword>
<dbReference type="Bgee" id="ENSOCUG00000030485">
    <property type="expression patterns" value="Expressed in prefrontal cortex and 7 other cell types or tissues"/>
</dbReference>
<evidence type="ECO:0000313" key="2">
    <source>
        <dbReference type="Ensembl" id="ENSOCUP00000043023.1"/>
    </source>
</evidence>
<evidence type="ECO:0000313" key="3">
    <source>
        <dbReference type="Proteomes" id="UP000001811"/>
    </source>
</evidence>
<dbReference type="STRING" id="9986.ENSOCUP00000043023"/>
<dbReference type="InParanoid" id="A0A5F9DB14"/>
<dbReference type="GeneTree" id="ENSGT00980000203295"/>
<organism evidence="2 3">
    <name type="scientific">Oryctolagus cuniculus</name>
    <name type="common">Rabbit</name>
    <dbReference type="NCBI Taxonomy" id="9986"/>
    <lineage>
        <taxon>Eukaryota</taxon>
        <taxon>Metazoa</taxon>
        <taxon>Chordata</taxon>
        <taxon>Craniata</taxon>
        <taxon>Vertebrata</taxon>
        <taxon>Euteleostomi</taxon>
        <taxon>Mammalia</taxon>
        <taxon>Eutheria</taxon>
        <taxon>Euarchontoglires</taxon>
        <taxon>Glires</taxon>
        <taxon>Lagomorpha</taxon>
        <taxon>Leporidae</taxon>
        <taxon>Oryctolagus</taxon>
    </lineage>
</organism>
<dbReference type="Proteomes" id="UP000001811">
    <property type="component" value="Chromosome 16"/>
</dbReference>
<dbReference type="EMBL" id="AAGW02025282">
    <property type="status" value="NOT_ANNOTATED_CDS"/>
    <property type="molecule type" value="Genomic_DNA"/>
</dbReference>
<dbReference type="AlphaFoldDB" id="A0A5F9DB14"/>
<accession>A0A5F9DB14</accession>
<proteinExistence type="predicted"/>
<dbReference type="Ensembl" id="ENSOCUT00000051835.1">
    <property type="protein sequence ID" value="ENSOCUP00000043023.1"/>
    <property type="gene ID" value="ENSOCUG00000030485.1"/>
</dbReference>
<protein>
    <submittedName>
        <fullName evidence="2">Uncharacterized protein</fullName>
    </submittedName>
</protein>
<sequence>MRNIFKRNQEPMVAPATTTATMPVGPADNSTESGGAGESQEDMFAKLKDKFFNEINKIPRECPGLRGRDGATRDGVGWALC</sequence>
<reference evidence="2" key="3">
    <citation type="submission" date="2025-09" db="UniProtKB">
        <authorList>
            <consortium name="Ensembl"/>
        </authorList>
    </citation>
    <scope>IDENTIFICATION</scope>
    <source>
        <strain evidence="2">Thorbecke</strain>
    </source>
</reference>
<reference evidence="2" key="2">
    <citation type="submission" date="2025-08" db="UniProtKB">
        <authorList>
            <consortium name="Ensembl"/>
        </authorList>
    </citation>
    <scope>IDENTIFICATION</scope>
    <source>
        <strain evidence="2">Thorbecke</strain>
    </source>
</reference>
<name>A0A5F9DB14_RABIT</name>
<dbReference type="CDD" id="cd21964">
    <property type="entry name" value="Syt2_N"/>
    <property type="match status" value="1"/>
</dbReference>
<feature type="region of interest" description="Disordered" evidence="1">
    <location>
        <begin position="1"/>
        <end position="40"/>
    </location>
</feature>
<feature type="compositionally biased region" description="Low complexity" evidence="1">
    <location>
        <begin position="11"/>
        <end position="27"/>
    </location>
</feature>
<dbReference type="PaxDb" id="9986-ENSOCUP00000025265"/>